<sequence length="173" mass="19675">MPIVRAFTLIRLVTVAHIILGYYLIARPQKLAEINSIAIIGDAVGLQQPTSHLWQNPLGAGFAGLALILLAVSDFVAVSSTEELARHYWGAQGPVRCLFFGSLTSYIYFMKPGRDKMYDQTTPQPIINSIIFSWAFFETVYWFWIYTNLREELAEARARITQRKKMQDEIATL</sequence>
<keyword evidence="1" id="KW-0472">Membrane</keyword>
<feature type="transmembrane region" description="Helical" evidence="1">
    <location>
        <begin position="58"/>
        <end position="77"/>
    </location>
</feature>
<reference evidence="2 3" key="1">
    <citation type="submission" date="2019-04" db="EMBL/GenBank/DDBJ databases">
        <title>Comparative genomics and transcriptomics to analyze fruiting body development in filamentous ascomycetes.</title>
        <authorList>
            <consortium name="DOE Joint Genome Institute"/>
            <person name="Lutkenhaus R."/>
            <person name="Traeger S."/>
            <person name="Breuer J."/>
            <person name="Kuo A."/>
            <person name="Lipzen A."/>
            <person name="Pangilinan J."/>
            <person name="Dilworth D."/>
            <person name="Sandor L."/>
            <person name="Poggeler S."/>
            <person name="Barry K."/>
            <person name="Grigoriev I.V."/>
            <person name="Nowrousian M."/>
        </authorList>
    </citation>
    <scope>NUCLEOTIDE SEQUENCE [LARGE SCALE GENOMIC DNA]</scope>
    <source>
        <strain evidence="2 3">CBS 389.68</strain>
    </source>
</reference>
<dbReference type="Pfam" id="PF10311">
    <property type="entry name" value="Ilm1"/>
    <property type="match status" value="1"/>
</dbReference>
<feature type="transmembrane region" description="Helical" evidence="1">
    <location>
        <begin position="6"/>
        <end position="25"/>
    </location>
</feature>
<keyword evidence="1" id="KW-0812">Transmembrane</keyword>
<keyword evidence="1" id="KW-1133">Transmembrane helix</keyword>
<dbReference type="OrthoDB" id="5299849at2759"/>
<evidence type="ECO:0000313" key="2">
    <source>
        <dbReference type="EMBL" id="TGZ85436.1"/>
    </source>
</evidence>
<dbReference type="InParanoid" id="A0A4S2N882"/>
<dbReference type="PANTHER" id="PTHR28029">
    <property type="entry name" value="PROTEIN ILM1"/>
    <property type="match status" value="1"/>
</dbReference>
<evidence type="ECO:0000313" key="3">
    <source>
        <dbReference type="Proteomes" id="UP000298138"/>
    </source>
</evidence>
<proteinExistence type="predicted"/>
<dbReference type="EMBL" id="ML220112">
    <property type="protein sequence ID" value="TGZ85436.1"/>
    <property type="molecule type" value="Genomic_DNA"/>
</dbReference>
<keyword evidence="3" id="KW-1185">Reference proteome</keyword>
<feature type="transmembrane region" description="Helical" evidence="1">
    <location>
        <begin position="130"/>
        <end position="147"/>
    </location>
</feature>
<evidence type="ECO:0008006" key="4">
    <source>
        <dbReference type="Google" id="ProtNLM"/>
    </source>
</evidence>
<evidence type="ECO:0000256" key="1">
    <source>
        <dbReference type="SAM" id="Phobius"/>
    </source>
</evidence>
<protein>
    <recommendedName>
        <fullName evidence="4">Increased loss of mitochondrial DNA protein 1</fullName>
    </recommendedName>
</protein>
<dbReference type="Proteomes" id="UP000298138">
    <property type="component" value="Unassembled WGS sequence"/>
</dbReference>
<dbReference type="InterPro" id="IPR018815">
    <property type="entry name" value="Incr_loss_mito_DNA_1"/>
</dbReference>
<dbReference type="PANTHER" id="PTHR28029:SF1">
    <property type="entry name" value="PROTEIN ILM1"/>
    <property type="match status" value="1"/>
</dbReference>
<dbReference type="AlphaFoldDB" id="A0A4S2N882"/>
<feature type="transmembrane region" description="Helical" evidence="1">
    <location>
        <begin position="89"/>
        <end position="109"/>
    </location>
</feature>
<name>A0A4S2N882_9PEZI</name>
<gene>
    <name evidence="2" type="ORF">EX30DRAFT_337796</name>
</gene>
<accession>A0A4S2N882</accession>
<organism evidence="2 3">
    <name type="scientific">Ascodesmis nigricans</name>
    <dbReference type="NCBI Taxonomy" id="341454"/>
    <lineage>
        <taxon>Eukaryota</taxon>
        <taxon>Fungi</taxon>
        <taxon>Dikarya</taxon>
        <taxon>Ascomycota</taxon>
        <taxon>Pezizomycotina</taxon>
        <taxon>Pezizomycetes</taxon>
        <taxon>Pezizales</taxon>
        <taxon>Ascodesmidaceae</taxon>
        <taxon>Ascodesmis</taxon>
    </lineage>
</organism>